<feature type="transmembrane region" description="Helical" evidence="9">
    <location>
        <begin position="162"/>
        <end position="181"/>
    </location>
</feature>
<feature type="transmembrane region" description="Helical" evidence="9">
    <location>
        <begin position="331"/>
        <end position="353"/>
    </location>
</feature>
<evidence type="ECO:0000256" key="7">
    <source>
        <dbReference type="ARBA" id="ARBA00037968"/>
    </source>
</evidence>
<evidence type="ECO:0000256" key="2">
    <source>
        <dbReference type="ARBA" id="ARBA00022448"/>
    </source>
</evidence>
<evidence type="ECO:0000256" key="3">
    <source>
        <dbReference type="ARBA" id="ARBA00022692"/>
    </source>
</evidence>
<dbReference type="SUPFAM" id="SSF103473">
    <property type="entry name" value="MFS general substrate transporter"/>
    <property type="match status" value="1"/>
</dbReference>
<dbReference type="Gene3D" id="1.20.1250.20">
    <property type="entry name" value="MFS general substrate transporter like domains"/>
    <property type="match status" value="1"/>
</dbReference>
<dbReference type="PANTHER" id="PTHR43791">
    <property type="entry name" value="PERMEASE-RELATED"/>
    <property type="match status" value="1"/>
</dbReference>
<protein>
    <submittedName>
        <fullName evidence="10">Putative transporter SEO1</fullName>
    </submittedName>
</protein>
<keyword evidence="5 9" id="KW-0472">Membrane</keyword>
<keyword evidence="3 9" id="KW-0812">Transmembrane</keyword>
<feature type="transmembrane region" description="Helical" evidence="9">
    <location>
        <begin position="359"/>
        <end position="379"/>
    </location>
</feature>
<comment type="subcellular location">
    <subcellularLocation>
        <location evidence="1">Membrane</location>
        <topology evidence="1">Multi-pass membrane protein</topology>
    </subcellularLocation>
</comment>
<keyword evidence="4 9" id="KW-1133">Transmembrane helix</keyword>
<dbReference type="InterPro" id="IPR036259">
    <property type="entry name" value="MFS_trans_sf"/>
</dbReference>
<evidence type="ECO:0000256" key="4">
    <source>
        <dbReference type="ARBA" id="ARBA00022989"/>
    </source>
</evidence>
<evidence type="ECO:0000313" key="11">
    <source>
        <dbReference type="Proteomes" id="UP000050424"/>
    </source>
</evidence>
<comment type="similarity">
    <text evidence="7">Belongs to the major facilitator superfamily. Allantoate permease family.</text>
</comment>
<feature type="transmembrane region" description="Helical" evidence="9">
    <location>
        <begin position="131"/>
        <end position="150"/>
    </location>
</feature>
<feature type="region of interest" description="Disordered" evidence="8">
    <location>
        <begin position="453"/>
        <end position="488"/>
    </location>
</feature>
<keyword evidence="6" id="KW-0325">Glycoprotein</keyword>
<feature type="transmembrane region" description="Helical" evidence="9">
    <location>
        <begin position="391"/>
        <end position="413"/>
    </location>
</feature>
<dbReference type="InterPro" id="IPR011701">
    <property type="entry name" value="MFS"/>
</dbReference>
<evidence type="ECO:0000256" key="8">
    <source>
        <dbReference type="SAM" id="MobiDB-lite"/>
    </source>
</evidence>
<feature type="transmembrane region" description="Helical" evidence="9">
    <location>
        <begin position="260"/>
        <end position="280"/>
    </location>
</feature>
<name>A0A0P7BSV6_9HYPO</name>
<feature type="transmembrane region" description="Helical" evidence="9">
    <location>
        <begin position="425"/>
        <end position="446"/>
    </location>
</feature>
<evidence type="ECO:0000256" key="9">
    <source>
        <dbReference type="SAM" id="Phobius"/>
    </source>
</evidence>
<dbReference type="PANTHER" id="PTHR43791:SF15">
    <property type="entry name" value="TRANSPORTER SEO1-RELATED"/>
    <property type="match status" value="1"/>
</dbReference>
<organism evidence="10 11">
    <name type="scientific">Neonectria ditissima</name>
    <dbReference type="NCBI Taxonomy" id="78410"/>
    <lineage>
        <taxon>Eukaryota</taxon>
        <taxon>Fungi</taxon>
        <taxon>Dikarya</taxon>
        <taxon>Ascomycota</taxon>
        <taxon>Pezizomycotina</taxon>
        <taxon>Sordariomycetes</taxon>
        <taxon>Hypocreomycetidae</taxon>
        <taxon>Hypocreales</taxon>
        <taxon>Nectriaceae</taxon>
        <taxon>Neonectria</taxon>
    </lineage>
</organism>
<evidence type="ECO:0000313" key="10">
    <source>
        <dbReference type="EMBL" id="KPM44464.1"/>
    </source>
</evidence>
<gene>
    <name evidence="10" type="ORF">AK830_g2137</name>
</gene>
<dbReference type="EMBL" id="LKCW01000019">
    <property type="protein sequence ID" value="KPM44464.1"/>
    <property type="molecule type" value="Genomic_DNA"/>
</dbReference>
<reference evidence="10 11" key="1">
    <citation type="submission" date="2015-09" db="EMBL/GenBank/DDBJ databases">
        <title>Draft genome of a European isolate of the apple canker pathogen Neonectria ditissima.</title>
        <authorList>
            <person name="Gomez-Cortecero A."/>
            <person name="Harrison R.J."/>
            <person name="Armitage A.D."/>
        </authorList>
    </citation>
    <scope>NUCLEOTIDE SEQUENCE [LARGE SCALE GENOMIC DNA]</scope>
    <source>
        <strain evidence="10 11">R09/05</strain>
    </source>
</reference>
<dbReference type="GO" id="GO:0022857">
    <property type="term" value="F:transmembrane transporter activity"/>
    <property type="evidence" value="ECO:0007669"/>
    <property type="project" value="InterPro"/>
</dbReference>
<evidence type="ECO:0000256" key="1">
    <source>
        <dbReference type="ARBA" id="ARBA00004141"/>
    </source>
</evidence>
<evidence type="ECO:0000256" key="5">
    <source>
        <dbReference type="ARBA" id="ARBA00023136"/>
    </source>
</evidence>
<dbReference type="OrthoDB" id="3639251at2759"/>
<keyword evidence="2" id="KW-0813">Transport</keyword>
<dbReference type="Proteomes" id="UP000050424">
    <property type="component" value="Unassembled WGS sequence"/>
</dbReference>
<feature type="transmembrane region" description="Helical" evidence="9">
    <location>
        <begin position="196"/>
        <end position="216"/>
    </location>
</feature>
<dbReference type="Pfam" id="PF07690">
    <property type="entry name" value="MFS_1"/>
    <property type="match status" value="1"/>
</dbReference>
<feature type="transmembrane region" description="Helical" evidence="9">
    <location>
        <begin position="300"/>
        <end position="319"/>
    </location>
</feature>
<dbReference type="FunFam" id="1.20.1250.20:FF:000065">
    <property type="entry name" value="Putative MFS pantothenate transporter"/>
    <property type="match status" value="1"/>
</dbReference>
<comment type="caution">
    <text evidence="10">The sequence shown here is derived from an EMBL/GenBank/DDBJ whole genome shotgun (WGS) entry which is preliminary data.</text>
</comment>
<keyword evidence="11" id="KW-1185">Reference proteome</keyword>
<accession>A0A0P7BSV6</accession>
<proteinExistence type="inferred from homology"/>
<evidence type="ECO:0000256" key="6">
    <source>
        <dbReference type="ARBA" id="ARBA00023180"/>
    </source>
</evidence>
<dbReference type="GO" id="GO:0016020">
    <property type="term" value="C:membrane"/>
    <property type="evidence" value="ECO:0007669"/>
    <property type="project" value="UniProtKB-SubCell"/>
</dbReference>
<dbReference type="AlphaFoldDB" id="A0A0P7BSV6"/>
<feature type="transmembrane region" description="Helical" evidence="9">
    <location>
        <begin position="100"/>
        <end position="119"/>
    </location>
</feature>
<sequence length="488" mass="55168">MPVPERKKWYHIKWFSDTDTAEERKVIIKLDALIVPYAVLAYWVKYIDQSNLNNAYVAGLKEDLGFEGNELVQLQTFYLIGAVTGQIPFFFLLTYVPIHWLIPFLDIAWGIFTLLQYRVTGYAELAAYRFLVGWFEAAFFPVMHYLFGSWYRGDEIARRGGVFYVGLSLGTLTAGFIQAGASSRLEGVNGLEGWRWMYIICSLITIPIGILGYFVLPGTPDQPNRRVLTQHDIDVGEQRLKRAGHQSHGKFRLRDLKSVVFRYQFWVIILVDVLFWNAGIHTSSGSFLLWIKSLNRYTPAHVNELGTIAPGLGIFYTLFVCFASDLVLGPAWAITMAHVWNITGLIILVIWKVPEPAKWFAFSTIYASYSMSSVFHGWVNTQLRASPAERSFTLVLINAISQSSTAWTPLLVFPTVDAPRYPKGFAFTLGSAILLLVATHALRLYLKRRDPQVEHPTALPDEEERPVSLAGDLKNPQAREAGKAEASE</sequence>